<keyword evidence="3" id="KW-1185">Reference proteome</keyword>
<dbReference type="GeneID" id="54470272"/>
<organism evidence="2 3">
    <name type="scientific">Neohortaea acidophila</name>
    <dbReference type="NCBI Taxonomy" id="245834"/>
    <lineage>
        <taxon>Eukaryota</taxon>
        <taxon>Fungi</taxon>
        <taxon>Dikarya</taxon>
        <taxon>Ascomycota</taxon>
        <taxon>Pezizomycotina</taxon>
        <taxon>Dothideomycetes</taxon>
        <taxon>Dothideomycetidae</taxon>
        <taxon>Mycosphaerellales</taxon>
        <taxon>Teratosphaeriaceae</taxon>
        <taxon>Neohortaea</taxon>
    </lineage>
</organism>
<dbReference type="OrthoDB" id="10618809at2759"/>
<keyword evidence="1" id="KW-0472">Membrane</keyword>
<feature type="transmembrane region" description="Helical" evidence="1">
    <location>
        <begin position="42"/>
        <end position="59"/>
    </location>
</feature>
<gene>
    <name evidence="2" type="ORF">BDY17DRAFT_117209</name>
</gene>
<sequence length="182" mass="21017">MDIFRLYSIQTPSLCSSKTAITLAYHKYTLASPQQTTQDSPTYLCLCFGFLLQIIYTYFPPFRLTLLHPSHSFFTELRTFMPRICCRATARVVAPLFCSCRFRMAAVRESAGLLRAVVFVLIARVWVWLGLGLVVKSDVLKLGIRGRRVVVWIERRKAWRANRGRSSIMSRLWRVGRLHGEI</sequence>
<keyword evidence="1" id="KW-0812">Transmembrane</keyword>
<evidence type="ECO:0000313" key="2">
    <source>
        <dbReference type="EMBL" id="KAF2483877.1"/>
    </source>
</evidence>
<feature type="transmembrane region" description="Helical" evidence="1">
    <location>
        <begin position="113"/>
        <end position="135"/>
    </location>
</feature>
<evidence type="ECO:0000256" key="1">
    <source>
        <dbReference type="SAM" id="Phobius"/>
    </source>
</evidence>
<dbReference type="AlphaFoldDB" id="A0A6A6PXB0"/>
<protein>
    <recommendedName>
        <fullName evidence="4">Transmembrane protein</fullName>
    </recommendedName>
</protein>
<reference evidence="2" key="1">
    <citation type="journal article" date="2020" name="Stud. Mycol.">
        <title>101 Dothideomycetes genomes: a test case for predicting lifestyles and emergence of pathogens.</title>
        <authorList>
            <person name="Haridas S."/>
            <person name="Albert R."/>
            <person name="Binder M."/>
            <person name="Bloem J."/>
            <person name="Labutti K."/>
            <person name="Salamov A."/>
            <person name="Andreopoulos B."/>
            <person name="Baker S."/>
            <person name="Barry K."/>
            <person name="Bills G."/>
            <person name="Bluhm B."/>
            <person name="Cannon C."/>
            <person name="Castanera R."/>
            <person name="Culley D."/>
            <person name="Daum C."/>
            <person name="Ezra D."/>
            <person name="Gonzalez J."/>
            <person name="Henrissat B."/>
            <person name="Kuo A."/>
            <person name="Liang C."/>
            <person name="Lipzen A."/>
            <person name="Lutzoni F."/>
            <person name="Magnuson J."/>
            <person name="Mondo S."/>
            <person name="Nolan M."/>
            <person name="Ohm R."/>
            <person name="Pangilinan J."/>
            <person name="Park H.-J."/>
            <person name="Ramirez L."/>
            <person name="Alfaro M."/>
            <person name="Sun H."/>
            <person name="Tritt A."/>
            <person name="Yoshinaga Y."/>
            <person name="Zwiers L.-H."/>
            <person name="Turgeon B."/>
            <person name="Goodwin S."/>
            <person name="Spatafora J."/>
            <person name="Crous P."/>
            <person name="Grigoriev I."/>
        </authorList>
    </citation>
    <scope>NUCLEOTIDE SEQUENCE</scope>
    <source>
        <strain evidence="2">CBS 113389</strain>
    </source>
</reference>
<name>A0A6A6PXB0_9PEZI</name>
<evidence type="ECO:0000313" key="3">
    <source>
        <dbReference type="Proteomes" id="UP000799767"/>
    </source>
</evidence>
<keyword evidence="1" id="KW-1133">Transmembrane helix</keyword>
<proteinExistence type="predicted"/>
<evidence type="ECO:0008006" key="4">
    <source>
        <dbReference type="Google" id="ProtNLM"/>
    </source>
</evidence>
<dbReference type="RefSeq" id="XP_033590447.1">
    <property type="nucleotide sequence ID" value="XM_033729270.1"/>
</dbReference>
<dbReference type="EMBL" id="MU001634">
    <property type="protein sequence ID" value="KAF2483877.1"/>
    <property type="molecule type" value="Genomic_DNA"/>
</dbReference>
<accession>A0A6A6PXB0</accession>
<dbReference type="Proteomes" id="UP000799767">
    <property type="component" value="Unassembled WGS sequence"/>
</dbReference>